<accession>A0A7H1B108</accession>
<evidence type="ECO:0000259" key="1">
    <source>
        <dbReference type="Pfam" id="PF00561"/>
    </source>
</evidence>
<proteinExistence type="predicted"/>
<dbReference type="InterPro" id="IPR050266">
    <property type="entry name" value="AB_hydrolase_sf"/>
</dbReference>
<organism evidence="2 3">
    <name type="scientific">Streptomyces xanthii</name>
    <dbReference type="NCBI Taxonomy" id="2768069"/>
    <lineage>
        <taxon>Bacteria</taxon>
        <taxon>Bacillati</taxon>
        <taxon>Actinomycetota</taxon>
        <taxon>Actinomycetes</taxon>
        <taxon>Kitasatosporales</taxon>
        <taxon>Streptomycetaceae</taxon>
        <taxon>Streptomyces</taxon>
    </lineage>
</organism>
<dbReference type="InterPro" id="IPR000073">
    <property type="entry name" value="AB_hydrolase_1"/>
</dbReference>
<dbReference type="AlphaFoldDB" id="A0A7H1B108"/>
<reference evidence="2 3" key="1">
    <citation type="submission" date="2020-09" db="EMBL/GenBank/DDBJ databases">
        <title>A novel species.</title>
        <authorList>
            <person name="Gao J."/>
        </authorList>
    </citation>
    <scope>NUCLEOTIDE SEQUENCE [LARGE SCALE GENOMIC DNA]</scope>
    <source>
        <strain evidence="2 3">CRXT-Y-14</strain>
    </source>
</reference>
<dbReference type="Proteomes" id="UP000516428">
    <property type="component" value="Chromosome"/>
</dbReference>
<evidence type="ECO:0000313" key="3">
    <source>
        <dbReference type="Proteomes" id="UP000516428"/>
    </source>
</evidence>
<dbReference type="EMBL" id="CP061281">
    <property type="protein sequence ID" value="QNS02413.1"/>
    <property type="molecule type" value="Genomic_DNA"/>
</dbReference>
<dbReference type="InterPro" id="IPR029058">
    <property type="entry name" value="AB_hydrolase_fold"/>
</dbReference>
<dbReference type="GO" id="GO:0016787">
    <property type="term" value="F:hydrolase activity"/>
    <property type="evidence" value="ECO:0007669"/>
    <property type="project" value="UniProtKB-KW"/>
</dbReference>
<keyword evidence="3" id="KW-1185">Reference proteome</keyword>
<dbReference type="Pfam" id="PF00561">
    <property type="entry name" value="Abhydrolase_1"/>
    <property type="match status" value="1"/>
</dbReference>
<dbReference type="PRINTS" id="PR00111">
    <property type="entry name" value="ABHYDROLASE"/>
</dbReference>
<protein>
    <submittedName>
        <fullName evidence="2">Alpha/beta fold hydrolase</fullName>
    </submittedName>
</protein>
<dbReference type="PANTHER" id="PTHR43798:SF33">
    <property type="entry name" value="HYDROLASE, PUTATIVE (AFU_ORTHOLOGUE AFUA_2G14860)-RELATED"/>
    <property type="match status" value="1"/>
</dbReference>
<dbReference type="PANTHER" id="PTHR43798">
    <property type="entry name" value="MONOACYLGLYCEROL LIPASE"/>
    <property type="match status" value="1"/>
</dbReference>
<gene>
    <name evidence="2" type="ORF">IAG42_01485</name>
</gene>
<dbReference type="GO" id="GO:0016020">
    <property type="term" value="C:membrane"/>
    <property type="evidence" value="ECO:0007669"/>
    <property type="project" value="TreeGrafter"/>
</dbReference>
<evidence type="ECO:0000313" key="2">
    <source>
        <dbReference type="EMBL" id="QNS02413.1"/>
    </source>
</evidence>
<dbReference type="KEGG" id="sxn:IAG42_01485"/>
<keyword evidence="2" id="KW-0378">Hydrolase</keyword>
<sequence>MSDELRIVRAGSLRSACRISGPDTGPPLLLLHALGEDSRDWAGVAPALARTHRVHALDLRGHGRTEWPGTYSVEAMRDDVLGHLDALGLDRVDVVGHSMGGVVAALLAMHRPARVRRLVLEDVPLLRPREPKPATRPDGELSFDWAVVAAVRAQLDHPDPAWAQGLRNITAPTLAVAGGPASHVPQEDIAELVRRVPDARLVTIPAGHLVHHARPQEFLAAVLPFLGGDTDRRDGRDLDLD</sequence>
<dbReference type="Gene3D" id="3.40.50.1820">
    <property type="entry name" value="alpha/beta hydrolase"/>
    <property type="match status" value="2"/>
</dbReference>
<feature type="domain" description="AB hydrolase-1" evidence="1">
    <location>
        <begin position="26"/>
        <end position="125"/>
    </location>
</feature>
<dbReference type="SUPFAM" id="SSF53474">
    <property type="entry name" value="alpha/beta-Hydrolases"/>
    <property type="match status" value="1"/>
</dbReference>
<dbReference type="RefSeq" id="WP_188335168.1">
    <property type="nucleotide sequence ID" value="NZ_CP061281.1"/>
</dbReference>
<name>A0A7H1B108_9ACTN</name>